<organism evidence="1 2">
    <name type="scientific">Rhizopogon vinicolor AM-OR11-026</name>
    <dbReference type="NCBI Taxonomy" id="1314800"/>
    <lineage>
        <taxon>Eukaryota</taxon>
        <taxon>Fungi</taxon>
        <taxon>Dikarya</taxon>
        <taxon>Basidiomycota</taxon>
        <taxon>Agaricomycotina</taxon>
        <taxon>Agaricomycetes</taxon>
        <taxon>Agaricomycetidae</taxon>
        <taxon>Boletales</taxon>
        <taxon>Suillineae</taxon>
        <taxon>Rhizopogonaceae</taxon>
        <taxon>Rhizopogon</taxon>
    </lineage>
</organism>
<proteinExistence type="predicted"/>
<name>A0A1B7MD68_9AGAM</name>
<sequence>GTLPFESNQSLKGEPVEYHHDLQSYFWLAYVIICNCAGPFNMHQDWDGEKDISGSGNPITPSLINNLAKIKTQGGDWKKVAKDHALSSKDPSANPGASAPIAVNYNQSWVHPGVYALTPEDIMNQREVMTDADFTNLMTPYFARHQAI</sequence>
<dbReference type="Proteomes" id="UP000092154">
    <property type="component" value="Unassembled WGS sequence"/>
</dbReference>
<dbReference type="AlphaFoldDB" id="A0A1B7MD68"/>
<dbReference type="InParanoid" id="A0A1B7MD68"/>
<dbReference type="STRING" id="1314800.A0A1B7MD68"/>
<evidence type="ECO:0000313" key="2">
    <source>
        <dbReference type="Proteomes" id="UP000092154"/>
    </source>
</evidence>
<accession>A0A1B7MD68</accession>
<dbReference type="OrthoDB" id="2692985at2759"/>
<dbReference type="EMBL" id="KV450315">
    <property type="protein sequence ID" value="OAX30534.1"/>
    <property type="molecule type" value="Genomic_DNA"/>
</dbReference>
<feature type="non-terminal residue" evidence="1">
    <location>
        <position position="1"/>
    </location>
</feature>
<evidence type="ECO:0000313" key="1">
    <source>
        <dbReference type="EMBL" id="OAX30534.1"/>
    </source>
</evidence>
<gene>
    <name evidence="1" type="ORF">K503DRAFT_788389</name>
</gene>
<protein>
    <submittedName>
        <fullName evidence="1">Uncharacterized protein</fullName>
    </submittedName>
</protein>
<keyword evidence="2" id="KW-1185">Reference proteome</keyword>
<reference evidence="1 2" key="1">
    <citation type="submission" date="2016-06" db="EMBL/GenBank/DDBJ databases">
        <title>Comparative genomics of the ectomycorrhizal sister species Rhizopogon vinicolor and Rhizopogon vesiculosus (Basidiomycota: Boletales) reveals a divergence of the mating type B locus.</title>
        <authorList>
            <consortium name="DOE Joint Genome Institute"/>
            <person name="Mujic A.B."/>
            <person name="Kuo A."/>
            <person name="Tritt A."/>
            <person name="Lipzen A."/>
            <person name="Chen C."/>
            <person name="Johnson J."/>
            <person name="Sharma A."/>
            <person name="Barry K."/>
            <person name="Grigoriev I.V."/>
            <person name="Spatafora J.W."/>
        </authorList>
    </citation>
    <scope>NUCLEOTIDE SEQUENCE [LARGE SCALE GENOMIC DNA]</scope>
    <source>
        <strain evidence="1 2">AM-OR11-026</strain>
    </source>
</reference>